<dbReference type="eggNOG" id="ENOG502R318">
    <property type="taxonomic scope" value="Eukaryota"/>
</dbReference>
<dbReference type="OMA" id="IQGIDAQ"/>
<feature type="transmembrane region" description="Helical" evidence="1">
    <location>
        <begin position="57"/>
        <end position="75"/>
    </location>
</feature>
<accession>Q22B59</accession>
<dbReference type="InParanoid" id="Q22B59"/>
<protein>
    <submittedName>
        <fullName evidence="3">Transmembrane protein, putative</fullName>
    </submittedName>
</protein>
<dbReference type="EMBL" id="GG662565">
    <property type="protein sequence ID" value="EAR82542.1"/>
    <property type="molecule type" value="Genomic_DNA"/>
</dbReference>
<dbReference type="GeneID" id="7840248"/>
<keyword evidence="1 3" id="KW-0812">Transmembrane</keyword>
<name>Q22B59_TETTS</name>
<dbReference type="RefSeq" id="XP_001030205.1">
    <property type="nucleotide sequence ID" value="XM_001030205.3"/>
</dbReference>
<dbReference type="OrthoDB" id="322185at2759"/>
<keyword evidence="1" id="KW-0472">Membrane</keyword>
<evidence type="ECO:0000313" key="3">
    <source>
        <dbReference type="EMBL" id="EAR82542.1"/>
    </source>
</evidence>
<keyword evidence="4" id="KW-1185">Reference proteome</keyword>
<gene>
    <name evidence="3" type="ORF">TTHERM_01109960</name>
</gene>
<evidence type="ECO:0000256" key="2">
    <source>
        <dbReference type="SAM" id="SignalP"/>
    </source>
</evidence>
<feature type="transmembrane region" description="Helical" evidence="1">
    <location>
        <begin position="82"/>
        <end position="101"/>
    </location>
</feature>
<organism evidence="3 4">
    <name type="scientific">Tetrahymena thermophila (strain SB210)</name>
    <dbReference type="NCBI Taxonomy" id="312017"/>
    <lineage>
        <taxon>Eukaryota</taxon>
        <taxon>Sar</taxon>
        <taxon>Alveolata</taxon>
        <taxon>Ciliophora</taxon>
        <taxon>Intramacronucleata</taxon>
        <taxon>Oligohymenophorea</taxon>
        <taxon>Hymenostomatida</taxon>
        <taxon>Tetrahymenina</taxon>
        <taxon>Tetrahymenidae</taxon>
        <taxon>Tetrahymena</taxon>
    </lineage>
</organism>
<dbReference type="AlphaFoldDB" id="Q22B59"/>
<evidence type="ECO:0000256" key="1">
    <source>
        <dbReference type="SAM" id="Phobius"/>
    </source>
</evidence>
<reference evidence="4" key="1">
    <citation type="journal article" date="2006" name="PLoS Biol.">
        <title>Macronuclear genome sequence of the ciliate Tetrahymena thermophila, a model eukaryote.</title>
        <authorList>
            <person name="Eisen J.A."/>
            <person name="Coyne R.S."/>
            <person name="Wu M."/>
            <person name="Wu D."/>
            <person name="Thiagarajan M."/>
            <person name="Wortman J.R."/>
            <person name="Badger J.H."/>
            <person name="Ren Q."/>
            <person name="Amedeo P."/>
            <person name="Jones K.M."/>
            <person name="Tallon L.J."/>
            <person name="Delcher A.L."/>
            <person name="Salzberg S.L."/>
            <person name="Silva J.C."/>
            <person name="Haas B.J."/>
            <person name="Majoros W.H."/>
            <person name="Farzad M."/>
            <person name="Carlton J.M."/>
            <person name="Smith R.K. Jr."/>
            <person name="Garg J."/>
            <person name="Pearlman R.E."/>
            <person name="Karrer K.M."/>
            <person name="Sun L."/>
            <person name="Manning G."/>
            <person name="Elde N.C."/>
            <person name="Turkewitz A.P."/>
            <person name="Asai D.J."/>
            <person name="Wilkes D.E."/>
            <person name="Wang Y."/>
            <person name="Cai H."/>
            <person name="Collins K."/>
            <person name="Stewart B.A."/>
            <person name="Lee S.R."/>
            <person name="Wilamowska K."/>
            <person name="Weinberg Z."/>
            <person name="Ruzzo W.L."/>
            <person name="Wloga D."/>
            <person name="Gaertig J."/>
            <person name="Frankel J."/>
            <person name="Tsao C.-C."/>
            <person name="Gorovsky M.A."/>
            <person name="Keeling P.J."/>
            <person name="Waller R.F."/>
            <person name="Patron N.J."/>
            <person name="Cherry J.M."/>
            <person name="Stover N.A."/>
            <person name="Krieger C.J."/>
            <person name="del Toro C."/>
            <person name="Ryder H.F."/>
            <person name="Williamson S.C."/>
            <person name="Barbeau R.A."/>
            <person name="Hamilton E.P."/>
            <person name="Orias E."/>
        </authorList>
    </citation>
    <scope>NUCLEOTIDE SEQUENCE [LARGE SCALE GENOMIC DNA]</scope>
    <source>
        <strain evidence="4">SB210</strain>
    </source>
</reference>
<keyword evidence="1" id="KW-1133">Transmembrane helix</keyword>
<keyword evidence="2" id="KW-0732">Signal</keyword>
<feature type="chain" id="PRO_5004200805" evidence="2">
    <location>
        <begin position="28"/>
        <end position="140"/>
    </location>
</feature>
<feature type="transmembrane region" description="Helical" evidence="1">
    <location>
        <begin position="107"/>
        <end position="128"/>
    </location>
</feature>
<dbReference type="HOGENOM" id="CLU_1839207_0_0_1"/>
<evidence type="ECO:0000313" key="4">
    <source>
        <dbReference type="Proteomes" id="UP000009168"/>
    </source>
</evidence>
<dbReference type="KEGG" id="tet:TTHERM_01109960"/>
<sequence>MLSGLGKFILVLSLCLQCSLLIQGIDAQSNFKTNMDAFSKALPQLSIIAQYSQYYDYIRFALAGLYGFSILILVTPSCFVPLVSALGIILNTAITYLPILLKDNQNELALTAVLKNVCILGGLFYLMGSSCTKTCKPKTA</sequence>
<dbReference type="Proteomes" id="UP000009168">
    <property type="component" value="Unassembled WGS sequence"/>
</dbReference>
<proteinExistence type="predicted"/>
<feature type="signal peptide" evidence="2">
    <location>
        <begin position="1"/>
        <end position="27"/>
    </location>
</feature>